<keyword evidence="10" id="KW-0169">Cobalamin biosynthesis</keyword>
<dbReference type="GO" id="GO:0008820">
    <property type="term" value="F:cobinamide phosphate guanylyltransferase activity"/>
    <property type="evidence" value="ECO:0007669"/>
    <property type="project" value="UniProtKB-EC"/>
</dbReference>
<dbReference type="NCBIfam" id="NF004469">
    <property type="entry name" value="PRK05800.1"/>
    <property type="match status" value="1"/>
</dbReference>
<dbReference type="InterPro" id="IPR027417">
    <property type="entry name" value="P-loop_NTPase"/>
</dbReference>
<dbReference type="RefSeq" id="WP_069292997.1">
    <property type="nucleotide sequence ID" value="NZ_CP140110.1"/>
</dbReference>
<evidence type="ECO:0000256" key="15">
    <source>
        <dbReference type="ARBA" id="ARBA00023134"/>
    </source>
</evidence>
<dbReference type="GO" id="GO:0043752">
    <property type="term" value="F:adenosylcobinamide kinase activity"/>
    <property type="evidence" value="ECO:0007669"/>
    <property type="project" value="UniProtKB-EC"/>
</dbReference>
<proteinExistence type="inferred from homology"/>
<evidence type="ECO:0000256" key="1">
    <source>
        <dbReference type="ARBA" id="ARBA00000312"/>
    </source>
</evidence>
<dbReference type="UniPathway" id="UPA00148">
    <property type="reaction ID" value="UER00236"/>
</dbReference>
<organism evidence="20 21">
    <name type="scientific">Fervidobacterium thailandense</name>
    <dbReference type="NCBI Taxonomy" id="1008305"/>
    <lineage>
        <taxon>Bacteria</taxon>
        <taxon>Thermotogati</taxon>
        <taxon>Thermotogota</taxon>
        <taxon>Thermotogae</taxon>
        <taxon>Thermotogales</taxon>
        <taxon>Fervidobacteriaceae</taxon>
        <taxon>Fervidobacterium</taxon>
    </lineage>
</organism>
<reference evidence="21" key="1">
    <citation type="submission" date="2016-04" db="EMBL/GenBank/DDBJ databases">
        <title>The genome sequence project of a novel Fervidobacterium isolate from a hot spring in Thailand.</title>
        <authorList>
            <person name="Gonzalez J.M."/>
            <person name="Cuecas A."/>
            <person name="Kanoksilapatham W."/>
        </authorList>
    </citation>
    <scope>NUCLEOTIDE SEQUENCE [LARGE SCALE GENOMIC DNA]</scope>
    <source>
        <strain evidence="21">FC2004</strain>
    </source>
</reference>
<evidence type="ECO:0000256" key="12">
    <source>
        <dbReference type="ARBA" id="ARBA00022741"/>
    </source>
</evidence>
<dbReference type="Pfam" id="PF02283">
    <property type="entry name" value="CobU"/>
    <property type="match status" value="1"/>
</dbReference>
<comment type="function">
    <text evidence="4">Catalyzes ATP-dependent phosphorylation of adenosylcobinamide and addition of GMP to adenosylcobinamide phosphate.</text>
</comment>
<feature type="active site" description="GMP-histidine intermediate" evidence="18">
    <location>
        <position position="46"/>
    </location>
</feature>
<comment type="similarity">
    <text evidence="7">Belongs to the CobU/CobP family.</text>
</comment>
<dbReference type="GO" id="GO:0009236">
    <property type="term" value="P:cobalamin biosynthetic process"/>
    <property type="evidence" value="ECO:0007669"/>
    <property type="project" value="UniProtKB-UniPathway"/>
</dbReference>
<keyword evidence="15 19" id="KW-0342">GTP-binding</keyword>
<dbReference type="CDD" id="cd00544">
    <property type="entry name" value="CobU"/>
    <property type="match status" value="1"/>
</dbReference>
<dbReference type="PANTHER" id="PTHR34848">
    <property type="match status" value="1"/>
</dbReference>
<dbReference type="GO" id="GO:0005524">
    <property type="term" value="F:ATP binding"/>
    <property type="evidence" value="ECO:0007669"/>
    <property type="project" value="UniProtKB-KW"/>
</dbReference>
<dbReference type="EC" id="2.7.1.156" evidence="8"/>
<evidence type="ECO:0000256" key="4">
    <source>
        <dbReference type="ARBA" id="ARBA00003889"/>
    </source>
</evidence>
<dbReference type="EMBL" id="LWAF01000005">
    <property type="protein sequence ID" value="ODN30527.1"/>
    <property type="molecule type" value="Genomic_DNA"/>
</dbReference>
<evidence type="ECO:0000256" key="19">
    <source>
        <dbReference type="PIRSR" id="PIRSR006135-2"/>
    </source>
</evidence>
<comment type="catalytic activity">
    <reaction evidence="2">
        <text>adenosylcob(III)inamide phosphate + GTP + H(+) = adenosylcob(III)inamide-GDP + diphosphate</text>
        <dbReference type="Rhea" id="RHEA:22712"/>
        <dbReference type="ChEBI" id="CHEBI:15378"/>
        <dbReference type="ChEBI" id="CHEBI:33019"/>
        <dbReference type="ChEBI" id="CHEBI:37565"/>
        <dbReference type="ChEBI" id="CHEBI:58502"/>
        <dbReference type="ChEBI" id="CHEBI:60487"/>
        <dbReference type="EC" id="2.7.7.62"/>
    </reaction>
</comment>
<comment type="pathway">
    <text evidence="5">Cofactor biosynthesis; adenosylcobalamin biosynthesis; adenosylcobalamin from cob(II)yrinate a,c-diamide: step 6/7.</text>
</comment>
<dbReference type="EC" id="2.7.7.62" evidence="9"/>
<keyword evidence="14" id="KW-0067">ATP-binding</keyword>
<evidence type="ECO:0000256" key="2">
    <source>
        <dbReference type="ARBA" id="ARBA00000711"/>
    </source>
</evidence>
<dbReference type="AlphaFoldDB" id="A0A1E3G2R6"/>
<accession>A0A1E3G2R6</accession>
<comment type="caution">
    <text evidence="20">The sequence shown here is derived from an EMBL/GenBank/DDBJ whole genome shotgun (WGS) entry which is preliminary data.</text>
</comment>
<feature type="binding site" evidence="19">
    <location>
        <begin position="30"/>
        <end position="32"/>
    </location>
    <ligand>
        <name>GTP</name>
        <dbReference type="ChEBI" id="CHEBI:37565"/>
    </ligand>
</feature>
<keyword evidence="13 20" id="KW-0418">Kinase</keyword>
<feature type="binding site" evidence="19">
    <location>
        <begin position="47"/>
        <end position="50"/>
    </location>
    <ligand>
        <name>GTP</name>
        <dbReference type="ChEBI" id="CHEBI:37565"/>
    </ligand>
</feature>
<sequence>MILVTGGVKSGKSTFALSLALKYEKRAFVATGVPFDDEMKERIRKHKEERKDLFDTYEEPVDVANVLRELDGKYDVIILECLTTYLGNLLHYNEDVESRFNMLVDVVEGMSSELVVVTNEVGWGIIPENNLARRYVELLGRWNSRLAKIAREVYLVVSGIGVRIR</sequence>
<dbReference type="SUPFAM" id="SSF52540">
    <property type="entry name" value="P-loop containing nucleoside triphosphate hydrolases"/>
    <property type="match status" value="1"/>
</dbReference>
<evidence type="ECO:0000256" key="13">
    <source>
        <dbReference type="ARBA" id="ARBA00022777"/>
    </source>
</evidence>
<protein>
    <recommendedName>
        <fullName evidence="16">Adenosylcobinamide kinase</fullName>
        <ecNumber evidence="8">2.7.1.156</ecNumber>
        <ecNumber evidence="9">2.7.7.62</ecNumber>
    </recommendedName>
    <alternativeName>
        <fullName evidence="17">Adenosylcobinamide-phosphate guanylyltransferase</fullName>
    </alternativeName>
</protein>
<keyword evidence="12 19" id="KW-0547">Nucleotide-binding</keyword>
<dbReference type="GO" id="GO:0005525">
    <property type="term" value="F:GTP binding"/>
    <property type="evidence" value="ECO:0007669"/>
    <property type="project" value="UniProtKB-KW"/>
</dbReference>
<dbReference type="Gene3D" id="3.40.50.300">
    <property type="entry name" value="P-loop containing nucleotide triphosphate hydrolases"/>
    <property type="match status" value="1"/>
</dbReference>
<evidence type="ECO:0000313" key="21">
    <source>
        <dbReference type="Proteomes" id="UP000094570"/>
    </source>
</evidence>
<dbReference type="InterPro" id="IPR003203">
    <property type="entry name" value="CobU/CobP"/>
</dbReference>
<evidence type="ECO:0000256" key="3">
    <source>
        <dbReference type="ARBA" id="ARBA00001522"/>
    </source>
</evidence>
<evidence type="ECO:0000256" key="7">
    <source>
        <dbReference type="ARBA" id="ARBA00007490"/>
    </source>
</evidence>
<dbReference type="PANTHER" id="PTHR34848:SF1">
    <property type="entry name" value="BIFUNCTIONAL ADENOSYLCOBALAMIN BIOSYNTHESIS PROTEIN COBU"/>
    <property type="match status" value="1"/>
</dbReference>
<dbReference type="OrthoDB" id="9799422at2"/>
<feature type="binding site" evidence="19">
    <location>
        <position position="58"/>
    </location>
    <ligand>
        <name>GTP</name>
        <dbReference type="ChEBI" id="CHEBI:37565"/>
    </ligand>
</feature>
<comment type="catalytic activity">
    <reaction evidence="1">
        <text>adenosylcob(III)inamide + ATP = adenosylcob(III)inamide phosphate + ADP + H(+)</text>
        <dbReference type="Rhea" id="RHEA:15769"/>
        <dbReference type="ChEBI" id="CHEBI:2480"/>
        <dbReference type="ChEBI" id="CHEBI:15378"/>
        <dbReference type="ChEBI" id="CHEBI:30616"/>
        <dbReference type="ChEBI" id="CHEBI:58502"/>
        <dbReference type="ChEBI" id="CHEBI:456216"/>
        <dbReference type="EC" id="2.7.1.156"/>
    </reaction>
</comment>
<evidence type="ECO:0000256" key="6">
    <source>
        <dbReference type="ARBA" id="ARBA00005159"/>
    </source>
</evidence>
<evidence type="ECO:0000256" key="17">
    <source>
        <dbReference type="ARBA" id="ARBA00030571"/>
    </source>
</evidence>
<dbReference type="PIRSF" id="PIRSF006135">
    <property type="entry name" value="CobU"/>
    <property type="match status" value="1"/>
</dbReference>
<dbReference type="STRING" id="1008305.A4H02_04555"/>
<evidence type="ECO:0000256" key="10">
    <source>
        <dbReference type="ARBA" id="ARBA00022573"/>
    </source>
</evidence>
<evidence type="ECO:0000256" key="11">
    <source>
        <dbReference type="ARBA" id="ARBA00022679"/>
    </source>
</evidence>
<name>A0A1E3G2R6_9BACT</name>
<comment type="pathway">
    <text evidence="6">Cofactor biosynthesis; adenosylcobalamin biosynthesis; adenosylcobalamin from cob(II)yrinate a,c-diamide: step 5/7.</text>
</comment>
<comment type="catalytic activity">
    <reaction evidence="3">
        <text>adenosylcob(III)inamide + GTP = adenosylcob(III)inamide phosphate + GDP + H(+)</text>
        <dbReference type="Rhea" id="RHEA:15765"/>
        <dbReference type="ChEBI" id="CHEBI:2480"/>
        <dbReference type="ChEBI" id="CHEBI:15378"/>
        <dbReference type="ChEBI" id="CHEBI:37565"/>
        <dbReference type="ChEBI" id="CHEBI:58189"/>
        <dbReference type="ChEBI" id="CHEBI:58502"/>
        <dbReference type="EC" id="2.7.1.156"/>
    </reaction>
</comment>
<evidence type="ECO:0000256" key="18">
    <source>
        <dbReference type="PIRSR" id="PIRSR006135-1"/>
    </source>
</evidence>
<evidence type="ECO:0000256" key="8">
    <source>
        <dbReference type="ARBA" id="ARBA00012016"/>
    </source>
</evidence>
<gene>
    <name evidence="20" type="ORF">A4H02_04555</name>
</gene>
<evidence type="ECO:0000256" key="16">
    <source>
        <dbReference type="ARBA" id="ARBA00029570"/>
    </source>
</evidence>
<evidence type="ECO:0000256" key="5">
    <source>
        <dbReference type="ARBA" id="ARBA00004692"/>
    </source>
</evidence>
<evidence type="ECO:0000256" key="9">
    <source>
        <dbReference type="ARBA" id="ARBA00012523"/>
    </source>
</evidence>
<evidence type="ECO:0000256" key="14">
    <source>
        <dbReference type="ARBA" id="ARBA00022840"/>
    </source>
</evidence>
<evidence type="ECO:0000313" key="20">
    <source>
        <dbReference type="EMBL" id="ODN30527.1"/>
    </source>
</evidence>
<keyword evidence="21" id="KW-1185">Reference proteome</keyword>
<feature type="binding site" evidence="19">
    <location>
        <position position="80"/>
    </location>
    <ligand>
        <name>GTP</name>
        <dbReference type="ChEBI" id="CHEBI:37565"/>
    </ligand>
</feature>
<dbReference type="Proteomes" id="UP000094570">
    <property type="component" value="Unassembled WGS sequence"/>
</dbReference>
<feature type="binding site" evidence="19">
    <location>
        <begin position="6"/>
        <end position="13"/>
    </location>
    <ligand>
        <name>GTP</name>
        <dbReference type="ChEBI" id="CHEBI:37565"/>
    </ligand>
</feature>
<keyword evidence="11 20" id="KW-0808">Transferase</keyword>